<keyword evidence="4" id="KW-1185">Reference proteome</keyword>
<gene>
    <name evidence="3" type="ORF">SAMN05216188_12963</name>
</gene>
<evidence type="ECO:0000259" key="2">
    <source>
        <dbReference type="Pfam" id="PF07859"/>
    </source>
</evidence>
<dbReference type="Gene3D" id="3.40.50.1820">
    <property type="entry name" value="alpha/beta hydrolase"/>
    <property type="match status" value="1"/>
</dbReference>
<dbReference type="InterPro" id="IPR050300">
    <property type="entry name" value="GDXG_lipolytic_enzyme"/>
</dbReference>
<organism evidence="3 4">
    <name type="scientific">Lentzea xinjiangensis</name>
    <dbReference type="NCBI Taxonomy" id="402600"/>
    <lineage>
        <taxon>Bacteria</taxon>
        <taxon>Bacillati</taxon>
        <taxon>Actinomycetota</taxon>
        <taxon>Actinomycetes</taxon>
        <taxon>Pseudonocardiales</taxon>
        <taxon>Pseudonocardiaceae</taxon>
        <taxon>Lentzea</taxon>
    </lineage>
</organism>
<dbReference type="GO" id="GO:0016787">
    <property type="term" value="F:hydrolase activity"/>
    <property type="evidence" value="ECO:0007669"/>
    <property type="project" value="UniProtKB-KW"/>
</dbReference>
<dbReference type="InterPro" id="IPR029058">
    <property type="entry name" value="AB_hydrolase_fold"/>
</dbReference>
<dbReference type="Proteomes" id="UP000199352">
    <property type="component" value="Unassembled WGS sequence"/>
</dbReference>
<evidence type="ECO:0000256" key="1">
    <source>
        <dbReference type="ARBA" id="ARBA00022801"/>
    </source>
</evidence>
<dbReference type="STRING" id="402600.SAMN05216188_12963"/>
<sequence length="113" mass="12095">MAQLLRSPMLDDRDVTVSSAQYSQTGSWSRESNNTGWDALLGDRRKSDAVSVYAAPARAGDLSGLPPAFVDVGSAEVFRDEAVAYASRLWAAGVQAELHVWPGGFHIFDGAVP</sequence>
<dbReference type="SUPFAM" id="SSF53474">
    <property type="entry name" value="alpha/beta-Hydrolases"/>
    <property type="match status" value="1"/>
</dbReference>
<dbReference type="InterPro" id="IPR013094">
    <property type="entry name" value="AB_hydrolase_3"/>
</dbReference>
<dbReference type="Pfam" id="PF07859">
    <property type="entry name" value="Abhydrolase_3"/>
    <property type="match status" value="1"/>
</dbReference>
<evidence type="ECO:0000313" key="3">
    <source>
        <dbReference type="EMBL" id="SES27387.1"/>
    </source>
</evidence>
<keyword evidence="1 3" id="KW-0378">Hydrolase</keyword>
<feature type="domain" description="Alpha/beta hydrolase fold-3" evidence="2">
    <location>
        <begin position="2"/>
        <end position="108"/>
    </location>
</feature>
<reference evidence="4" key="1">
    <citation type="submission" date="2016-10" db="EMBL/GenBank/DDBJ databases">
        <authorList>
            <person name="Varghese N."/>
            <person name="Submissions S."/>
        </authorList>
    </citation>
    <scope>NUCLEOTIDE SEQUENCE [LARGE SCALE GENOMIC DNA]</scope>
    <source>
        <strain evidence="4">CGMCC 4.3525</strain>
    </source>
</reference>
<dbReference type="AlphaFoldDB" id="A0A1H9W132"/>
<feature type="non-terminal residue" evidence="3">
    <location>
        <position position="113"/>
    </location>
</feature>
<dbReference type="PANTHER" id="PTHR48081">
    <property type="entry name" value="AB HYDROLASE SUPERFAMILY PROTEIN C4A8.06C"/>
    <property type="match status" value="1"/>
</dbReference>
<evidence type="ECO:0000313" key="4">
    <source>
        <dbReference type="Proteomes" id="UP000199352"/>
    </source>
</evidence>
<dbReference type="PANTHER" id="PTHR48081:SF8">
    <property type="entry name" value="ALPHA_BETA HYDROLASE FOLD-3 DOMAIN-CONTAINING PROTEIN-RELATED"/>
    <property type="match status" value="1"/>
</dbReference>
<accession>A0A1H9W132</accession>
<dbReference type="EMBL" id="FOFR01000029">
    <property type="protein sequence ID" value="SES27387.1"/>
    <property type="molecule type" value="Genomic_DNA"/>
</dbReference>
<protein>
    <submittedName>
        <fullName evidence="3">Alpha/beta hydrolase fold</fullName>
    </submittedName>
</protein>
<proteinExistence type="predicted"/>
<dbReference type="RefSeq" id="WP_342715334.1">
    <property type="nucleotide sequence ID" value="NZ_FOFR01000029.1"/>
</dbReference>
<name>A0A1H9W132_9PSEU</name>